<dbReference type="Gene3D" id="1.20.1280.50">
    <property type="match status" value="1"/>
</dbReference>
<name>A0A7J6WRH3_THATH</name>
<dbReference type="CDD" id="cd22157">
    <property type="entry name" value="F-box_AtFBW1-like"/>
    <property type="match status" value="1"/>
</dbReference>
<dbReference type="Proteomes" id="UP000554482">
    <property type="component" value="Unassembled WGS sequence"/>
</dbReference>
<dbReference type="PANTHER" id="PTHR31672">
    <property type="entry name" value="BNACNNG10540D PROTEIN"/>
    <property type="match status" value="1"/>
</dbReference>
<reference evidence="3 4" key="1">
    <citation type="submission" date="2020-06" db="EMBL/GenBank/DDBJ databases">
        <title>Transcriptomic and genomic resources for Thalictrum thalictroides and T. hernandezii: Facilitating candidate gene discovery in an emerging model plant lineage.</title>
        <authorList>
            <person name="Arias T."/>
            <person name="Riano-Pachon D.M."/>
            <person name="Di Stilio V.S."/>
        </authorList>
    </citation>
    <scope>NUCLEOTIDE SEQUENCE [LARGE SCALE GENOMIC DNA]</scope>
    <source>
        <strain evidence="4">cv. WT478/WT964</strain>
        <tissue evidence="3">Leaves</tissue>
    </source>
</reference>
<dbReference type="Pfam" id="PF08268">
    <property type="entry name" value="FBA_3"/>
    <property type="match status" value="1"/>
</dbReference>
<keyword evidence="4" id="KW-1185">Reference proteome</keyword>
<evidence type="ECO:0000259" key="2">
    <source>
        <dbReference type="PROSITE" id="PS50181"/>
    </source>
</evidence>
<sequence>MEGIQKRKRRHTRRPRPRGRAYRDARRIETQHINIQAIQSVNLPWDIIFIILSKLPTKSLMKFLCVSKKFYGLIKDPKFIDLQLENALQQPPSFILYETDEYTRVSRPFNAIRNFYLVQKGKYKSKATKIPANDKLCGYLQITGSCNGLLCLLRSKTEYRSRCDLIIIYNPITQERETIIPPEVYVYDSVSFCFDANSNKYKVVTIGWSRKSFTCMDVYIFTIGESCWRKINLPYRFEFMEYIRGYRNSVFFNGALYWIIKKYDNESVPVTKVLSMDISEEKFTEIDCIDPLIGKANKPRRYHSEEYHVSYLVSYVKDLALIVYNPQHNQEMQIWLLVDSEKGIWIHHSTNDMLSFVEGNARSKLNDHNFNGFDCRIEGMVGDDGLLLEYFDDNESDDYNIMGPGKHHLVHYIPKSGKFDFKFLSSGTKIPRNFDVVSFVPTLVSLK</sequence>
<proteinExistence type="predicted"/>
<protein>
    <submittedName>
        <fullName evidence="3">F-box protein</fullName>
    </submittedName>
</protein>
<gene>
    <name evidence="3" type="ORF">FRX31_010901</name>
</gene>
<dbReference type="OrthoDB" id="1924677at2759"/>
<dbReference type="SUPFAM" id="SSF117281">
    <property type="entry name" value="Kelch motif"/>
    <property type="match status" value="1"/>
</dbReference>
<evidence type="ECO:0000313" key="3">
    <source>
        <dbReference type="EMBL" id="KAF5199508.1"/>
    </source>
</evidence>
<dbReference type="Pfam" id="PF00646">
    <property type="entry name" value="F-box"/>
    <property type="match status" value="1"/>
</dbReference>
<organism evidence="3 4">
    <name type="scientific">Thalictrum thalictroides</name>
    <name type="common">Rue-anemone</name>
    <name type="synonym">Anemone thalictroides</name>
    <dbReference type="NCBI Taxonomy" id="46969"/>
    <lineage>
        <taxon>Eukaryota</taxon>
        <taxon>Viridiplantae</taxon>
        <taxon>Streptophyta</taxon>
        <taxon>Embryophyta</taxon>
        <taxon>Tracheophyta</taxon>
        <taxon>Spermatophyta</taxon>
        <taxon>Magnoliopsida</taxon>
        <taxon>Ranunculales</taxon>
        <taxon>Ranunculaceae</taxon>
        <taxon>Thalictroideae</taxon>
        <taxon>Thalictrum</taxon>
    </lineage>
</organism>
<evidence type="ECO:0000256" key="1">
    <source>
        <dbReference type="SAM" id="MobiDB-lite"/>
    </source>
</evidence>
<dbReference type="PROSITE" id="PS50181">
    <property type="entry name" value="FBOX"/>
    <property type="match status" value="1"/>
</dbReference>
<comment type="caution">
    <text evidence="3">The sequence shown here is derived from an EMBL/GenBank/DDBJ whole genome shotgun (WGS) entry which is preliminary data.</text>
</comment>
<dbReference type="InterPro" id="IPR036047">
    <property type="entry name" value="F-box-like_dom_sf"/>
</dbReference>
<dbReference type="SUPFAM" id="SSF81383">
    <property type="entry name" value="F-box domain"/>
    <property type="match status" value="1"/>
</dbReference>
<dbReference type="AlphaFoldDB" id="A0A7J6WRH3"/>
<accession>A0A7J6WRH3</accession>
<dbReference type="PANTHER" id="PTHR31672:SF13">
    <property type="entry name" value="F-BOX PROTEIN CPR30-LIKE"/>
    <property type="match status" value="1"/>
</dbReference>
<dbReference type="InterPro" id="IPR001810">
    <property type="entry name" value="F-box_dom"/>
</dbReference>
<dbReference type="EMBL" id="JABWDY010011860">
    <property type="protein sequence ID" value="KAF5199508.1"/>
    <property type="molecule type" value="Genomic_DNA"/>
</dbReference>
<dbReference type="InterPro" id="IPR050796">
    <property type="entry name" value="SCF_F-box_component"/>
</dbReference>
<dbReference type="NCBIfam" id="TIGR01640">
    <property type="entry name" value="F_box_assoc_1"/>
    <property type="match status" value="1"/>
</dbReference>
<feature type="domain" description="F-box" evidence="2">
    <location>
        <begin position="37"/>
        <end position="82"/>
    </location>
</feature>
<dbReference type="InterPro" id="IPR017451">
    <property type="entry name" value="F-box-assoc_interact_dom"/>
</dbReference>
<feature type="compositionally biased region" description="Basic residues" evidence="1">
    <location>
        <begin position="1"/>
        <end position="20"/>
    </location>
</feature>
<dbReference type="InterPro" id="IPR015915">
    <property type="entry name" value="Kelch-typ_b-propeller"/>
</dbReference>
<dbReference type="InterPro" id="IPR013187">
    <property type="entry name" value="F-box-assoc_dom_typ3"/>
</dbReference>
<feature type="region of interest" description="Disordered" evidence="1">
    <location>
        <begin position="1"/>
        <end position="21"/>
    </location>
</feature>
<evidence type="ECO:0000313" key="4">
    <source>
        <dbReference type="Proteomes" id="UP000554482"/>
    </source>
</evidence>
<dbReference type="SMART" id="SM00256">
    <property type="entry name" value="FBOX"/>
    <property type="match status" value="1"/>
</dbReference>